<keyword evidence="6" id="KW-0832">Ubl conjugation</keyword>
<keyword evidence="7" id="KW-0805">Transcription regulation</keyword>
<evidence type="ECO:0000259" key="11">
    <source>
        <dbReference type="Pfam" id="PF10497"/>
    </source>
</evidence>
<evidence type="ECO:0000256" key="6">
    <source>
        <dbReference type="ARBA" id="ARBA00022843"/>
    </source>
</evidence>
<dbReference type="PANTHER" id="PTHR31169:SF23">
    <property type="entry name" value="OS03G0572250 PROTEIN"/>
    <property type="match status" value="1"/>
</dbReference>
<keyword evidence="12" id="KW-0863">Zinc-finger</keyword>
<dbReference type="Proteomes" id="UP001140206">
    <property type="component" value="Chromosome 5"/>
</dbReference>
<keyword evidence="5" id="KW-0597">Phosphoprotein</keyword>
<evidence type="ECO:0000256" key="3">
    <source>
        <dbReference type="ARBA" id="ARBA00022490"/>
    </source>
</evidence>
<keyword evidence="3" id="KW-0963">Cytoplasm</keyword>
<feature type="compositionally biased region" description="Basic and acidic residues" evidence="10">
    <location>
        <begin position="350"/>
        <end position="374"/>
    </location>
</feature>
<keyword evidence="4" id="KW-1017">Isopeptide bond</keyword>
<feature type="region of interest" description="Disordered" evidence="10">
    <location>
        <begin position="1"/>
        <end position="46"/>
    </location>
</feature>
<organism evidence="12 13">
    <name type="scientific">Rhynchospora pubera</name>
    <dbReference type="NCBI Taxonomy" id="906938"/>
    <lineage>
        <taxon>Eukaryota</taxon>
        <taxon>Viridiplantae</taxon>
        <taxon>Streptophyta</taxon>
        <taxon>Embryophyta</taxon>
        <taxon>Tracheophyta</taxon>
        <taxon>Spermatophyta</taxon>
        <taxon>Magnoliopsida</taxon>
        <taxon>Liliopsida</taxon>
        <taxon>Poales</taxon>
        <taxon>Cyperaceae</taxon>
        <taxon>Cyperoideae</taxon>
        <taxon>Rhynchosporeae</taxon>
        <taxon>Rhynchospora</taxon>
    </lineage>
</organism>
<dbReference type="GO" id="GO:0005634">
    <property type="term" value="C:nucleus"/>
    <property type="evidence" value="ECO:0007669"/>
    <property type="project" value="UniProtKB-SubCell"/>
</dbReference>
<evidence type="ECO:0000256" key="4">
    <source>
        <dbReference type="ARBA" id="ARBA00022499"/>
    </source>
</evidence>
<keyword evidence="13" id="KW-1185">Reference proteome</keyword>
<keyword evidence="12" id="KW-0862">Zinc</keyword>
<evidence type="ECO:0000256" key="7">
    <source>
        <dbReference type="ARBA" id="ARBA00023015"/>
    </source>
</evidence>
<feature type="region of interest" description="Disordered" evidence="10">
    <location>
        <begin position="288"/>
        <end position="437"/>
    </location>
</feature>
<dbReference type="PANTHER" id="PTHR31169">
    <property type="entry name" value="OS05G0300700 PROTEIN"/>
    <property type="match status" value="1"/>
</dbReference>
<evidence type="ECO:0000256" key="2">
    <source>
        <dbReference type="ARBA" id="ARBA00004496"/>
    </source>
</evidence>
<dbReference type="GO" id="GO:0005737">
    <property type="term" value="C:cytoplasm"/>
    <property type="evidence" value="ECO:0007669"/>
    <property type="project" value="UniProtKB-SubCell"/>
</dbReference>
<dbReference type="AlphaFoldDB" id="A0AAV8CK61"/>
<dbReference type="Pfam" id="PF10497">
    <property type="entry name" value="zf-4CXXC_R1"/>
    <property type="match status" value="1"/>
</dbReference>
<protein>
    <submittedName>
        <fullName evidence="12">Zinc-finger domain of monoamine-oxidase A repressor R1</fullName>
    </submittedName>
</protein>
<evidence type="ECO:0000256" key="10">
    <source>
        <dbReference type="SAM" id="MobiDB-lite"/>
    </source>
</evidence>
<name>A0AAV8CK61_9POAL</name>
<evidence type="ECO:0000256" key="5">
    <source>
        <dbReference type="ARBA" id="ARBA00022553"/>
    </source>
</evidence>
<feature type="region of interest" description="Disordered" evidence="10">
    <location>
        <begin position="81"/>
        <end position="117"/>
    </location>
</feature>
<evidence type="ECO:0000313" key="13">
    <source>
        <dbReference type="Proteomes" id="UP001140206"/>
    </source>
</evidence>
<feature type="compositionally biased region" description="Basic and acidic residues" evidence="10">
    <location>
        <begin position="301"/>
        <end position="322"/>
    </location>
</feature>
<feature type="domain" description="Zinc-finger" evidence="11">
    <location>
        <begin position="185"/>
        <end position="281"/>
    </location>
</feature>
<proteinExistence type="predicted"/>
<evidence type="ECO:0000256" key="1">
    <source>
        <dbReference type="ARBA" id="ARBA00004123"/>
    </source>
</evidence>
<evidence type="ECO:0000313" key="12">
    <source>
        <dbReference type="EMBL" id="KAJ4755944.1"/>
    </source>
</evidence>
<dbReference type="InterPro" id="IPR040221">
    <property type="entry name" value="CDCA7/CDA7L"/>
</dbReference>
<keyword evidence="8" id="KW-0804">Transcription</keyword>
<evidence type="ECO:0000256" key="8">
    <source>
        <dbReference type="ARBA" id="ARBA00023163"/>
    </source>
</evidence>
<dbReference type="GO" id="GO:0006355">
    <property type="term" value="P:regulation of DNA-templated transcription"/>
    <property type="evidence" value="ECO:0007669"/>
    <property type="project" value="InterPro"/>
</dbReference>
<dbReference type="EMBL" id="JAMFTS010000005">
    <property type="protein sequence ID" value="KAJ4755944.1"/>
    <property type="molecule type" value="Genomic_DNA"/>
</dbReference>
<evidence type="ECO:0000256" key="9">
    <source>
        <dbReference type="ARBA" id="ARBA00023242"/>
    </source>
</evidence>
<reference evidence="12" key="1">
    <citation type="submission" date="2022-08" db="EMBL/GenBank/DDBJ databases">
        <authorList>
            <person name="Marques A."/>
        </authorList>
    </citation>
    <scope>NUCLEOTIDE SEQUENCE</scope>
    <source>
        <strain evidence="12">RhyPub2mFocal</strain>
        <tissue evidence="12">Leaves</tissue>
    </source>
</reference>
<keyword evidence="9" id="KW-0539">Nucleus</keyword>
<sequence length="437" mass="49050">MAKGMKSVAEVEIAPLNPDTPQKAIESARAKRARSPPLTKSEAMEEATVDYEKYREERIKANMERMQKLGLLDLSRDVKGAFSTSSSTNPKRRALLSRNGSKEKVDLNPLLPPRRSSRLQNVTPVDYTEAHGKKNHDSVESIKELIEEGRREEFYTEEHEKLLGSCEMPWTLFEDGYDKDGKRIYDQVKGKTCHQCRQKTMGYRTSCCKCQLVQGQFCGDCLYMRYGENVLEAIKNPDWICPACRGICNCSFCRLKKGWNPTGCLYKKVVNLGYKSVAHYLILTRRKPENSGSESAASMAENKEAAKENQPKPEILSEKSDKSTIMVGSPDENGPTSDGENLTKHRQVKKEKGNKEAAKENQPKSEILSEKSDKSTIIVGSPDENGPTSDGESLRKHRRVKKEKEKGQCGNVTPGSIASRLRSGPIANRLRSRQKKA</sequence>
<comment type="subcellular location">
    <subcellularLocation>
        <location evidence="2">Cytoplasm</location>
    </subcellularLocation>
    <subcellularLocation>
        <location evidence="1">Nucleus</location>
    </subcellularLocation>
</comment>
<accession>A0AAV8CK61</accession>
<comment type="caution">
    <text evidence="12">The sequence shown here is derived from an EMBL/GenBank/DDBJ whole genome shotgun (WGS) entry which is preliminary data.</text>
</comment>
<gene>
    <name evidence="12" type="ORF">LUZ62_090349</name>
</gene>
<keyword evidence="12" id="KW-0479">Metal-binding</keyword>
<dbReference type="InterPro" id="IPR018866">
    <property type="entry name" value="Znf-4CXXC_R1"/>
</dbReference>
<dbReference type="GO" id="GO:0008270">
    <property type="term" value="F:zinc ion binding"/>
    <property type="evidence" value="ECO:0007669"/>
    <property type="project" value="UniProtKB-KW"/>
</dbReference>